<feature type="compositionally biased region" description="Gly residues" evidence="1">
    <location>
        <begin position="327"/>
        <end position="337"/>
    </location>
</feature>
<feature type="compositionally biased region" description="Basic and acidic residues" evidence="1">
    <location>
        <begin position="153"/>
        <end position="172"/>
    </location>
</feature>
<comment type="caution">
    <text evidence="2">The sequence shown here is derived from an EMBL/GenBank/DDBJ whole genome shotgun (WGS) entry which is preliminary data.</text>
</comment>
<proteinExistence type="predicted"/>
<organism evidence="2 3">
    <name type="scientific">Macrostomum lignano</name>
    <dbReference type="NCBI Taxonomy" id="282301"/>
    <lineage>
        <taxon>Eukaryota</taxon>
        <taxon>Metazoa</taxon>
        <taxon>Spiralia</taxon>
        <taxon>Lophotrochozoa</taxon>
        <taxon>Platyhelminthes</taxon>
        <taxon>Rhabditophora</taxon>
        <taxon>Macrostomorpha</taxon>
        <taxon>Macrostomida</taxon>
        <taxon>Macrostomidae</taxon>
        <taxon>Macrostomum</taxon>
    </lineage>
</organism>
<feature type="non-terminal residue" evidence="2">
    <location>
        <position position="1"/>
    </location>
</feature>
<dbReference type="EMBL" id="NIVC01003961">
    <property type="protein sequence ID" value="PAA49153.1"/>
    <property type="molecule type" value="Genomic_DNA"/>
</dbReference>
<feature type="region of interest" description="Disordered" evidence="1">
    <location>
        <begin position="138"/>
        <end position="363"/>
    </location>
</feature>
<evidence type="ECO:0000313" key="3">
    <source>
        <dbReference type="Proteomes" id="UP000215902"/>
    </source>
</evidence>
<dbReference type="Proteomes" id="UP000215902">
    <property type="component" value="Unassembled WGS sequence"/>
</dbReference>
<dbReference type="AlphaFoldDB" id="A0A267DIP3"/>
<feature type="compositionally biased region" description="Acidic residues" evidence="1">
    <location>
        <begin position="353"/>
        <end position="363"/>
    </location>
</feature>
<feature type="region of interest" description="Disordered" evidence="1">
    <location>
        <begin position="16"/>
        <end position="95"/>
    </location>
</feature>
<feature type="compositionally biased region" description="Polar residues" evidence="1">
    <location>
        <begin position="342"/>
        <end position="351"/>
    </location>
</feature>
<reference evidence="2 3" key="1">
    <citation type="submission" date="2017-06" db="EMBL/GenBank/DDBJ databases">
        <title>A platform for efficient transgenesis in Macrostomum lignano, a flatworm model organism for stem cell research.</title>
        <authorList>
            <person name="Berezikov E."/>
        </authorList>
    </citation>
    <scope>NUCLEOTIDE SEQUENCE [LARGE SCALE GENOMIC DNA]</scope>
    <source>
        <strain evidence="2">DV1</strain>
        <tissue evidence="2">Whole organism</tissue>
    </source>
</reference>
<feature type="compositionally biased region" description="Basic and acidic residues" evidence="1">
    <location>
        <begin position="238"/>
        <end position="260"/>
    </location>
</feature>
<feature type="compositionally biased region" description="Low complexity" evidence="1">
    <location>
        <begin position="17"/>
        <end position="35"/>
    </location>
</feature>
<keyword evidence="3" id="KW-1185">Reference proteome</keyword>
<name>A0A267DIP3_9PLAT</name>
<gene>
    <name evidence="2" type="ORF">BOX15_Mlig018297g4</name>
</gene>
<accession>A0A267DIP3</accession>
<protein>
    <submittedName>
        <fullName evidence="2">Uncharacterized protein</fullName>
    </submittedName>
</protein>
<sequence length="363" mass="38051">LLKPLQQLLLTAKHKSSSTTMGCGSSTAASASAAGQPIQVQPRNNGGLKASVESKPAVPAGNGFALAHQPTKLPPIKSEQKQQNDTAAVEDEKIGKGGVAFNIPVGSGGDANGAAAGAASTADIDKILRKPLPPRLRHLEPLENAPSISPEQLAEKLRKAEEKRERMLEKRRNSSVTKQSKARREMLKAQEFSGQQEAASGAGEAAAAAAPNPEAEKLQQKQAVAEQKRLAKLAAVQERQRQREERAKAARERARRLKEEEQMEAELNIEKDEGGGDSDSDASWLGEGDAPARGAPSAAEDGTGGLPLMTGVAGEQPQHRDSSGYGSSRGGGGGSSSLGGSRATTGKTVSTVVEDDQDRDFYE</sequence>
<feature type="compositionally biased region" description="Low complexity" evidence="1">
    <location>
        <begin position="193"/>
        <end position="210"/>
    </location>
</feature>
<evidence type="ECO:0000313" key="2">
    <source>
        <dbReference type="EMBL" id="PAA49153.1"/>
    </source>
</evidence>
<evidence type="ECO:0000256" key="1">
    <source>
        <dbReference type="SAM" id="MobiDB-lite"/>
    </source>
</evidence>